<evidence type="ECO:0000313" key="1">
    <source>
        <dbReference type="EMBL" id="GGG28092.1"/>
    </source>
</evidence>
<dbReference type="Proteomes" id="UP000601361">
    <property type="component" value="Unassembled WGS sequence"/>
</dbReference>
<protein>
    <submittedName>
        <fullName evidence="1">Uncharacterized protein</fullName>
    </submittedName>
</protein>
<sequence length="143" mass="15577">MSLPFPDLSSADAALLALRPTVDAVVPTEAASSVGDFLHQTLRPVLKLQNQRLLTAAADFLADHHVPFAGAGAAERQRVVAELLTRNTKLRYTIVGLVTGLFTGAEMVFYRAHRPELNRRLLELAVRRVQDQTAEIATLLPPG</sequence>
<keyword evidence="2" id="KW-1185">Reference proteome</keyword>
<proteinExistence type="predicted"/>
<reference evidence="2" key="1">
    <citation type="journal article" date="2019" name="Int. J. Syst. Evol. Microbiol.">
        <title>The Global Catalogue of Microorganisms (GCM) 10K type strain sequencing project: providing services to taxonomists for standard genome sequencing and annotation.</title>
        <authorList>
            <consortium name="The Broad Institute Genomics Platform"/>
            <consortium name="The Broad Institute Genome Sequencing Center for Infectious Disease"/>
            <person name="Wu L."/>
            <person name="Ma J."/>
        </authorList>
    </citation>
    <scope>NUCLEOTIDE SEQUENCE [LARGE SCALE GENOMIC DNA]</scope>
    <source>
        <strain evidence="2">CGMCC 1.12990</strain>
    </source>
</reference>
<evidence type="ECO:0000313" key="2">
    <source>
        <dbReference type="Proteomes" id="UP000601361"/>
    </source>
</evidence>
<dbReference type="RefSeq" id="WP_188555879.1">
    <property type="nucleotide sequence ID" value="NZ_BMGS01000001.1"/>
</dbReference>
<organism evidence="1 2">
    <name type="scientific">Hymenobacter glacieicola</name>
    <dbReference type="NCBI Taxonomy" id="1562124"/>
    <lineage>
        <taxon>Bacteria</taxon>
        <taxon>Pseudomonadati</taxon>
        <taxon>Bacteroidota</taxon>
        <taxon>Cytophagia</taxon>
        <taxon>Cytophagales</taxon>
        <taxon>Hymenobacteraceae</taxon>
        <taxon>Hymenobacter</taxon>
    </lineage>
</organism>
<name>A0ABQ1WER3_9BACT</name>
<comment type="caution">
    <text evidence="1">The sequence shown here is derived from an EMBL/GenBank/DDBJ whole genome shotgun (WGS) entry which is preliminary data.</text>
</comment>
<dbReference type="EMBL" id="BMGS01000001">
    <property type="protein sequence ID" value="GGG28092.1"/>
    <property type="molecule type" value="Genomic_DNA"/>
</dbReference>
<accession>A0ABQ1WER3</accession>
<gene>
    <name evidence="1" type="ORF">GCM10011378_01160</name>
</gene>